<dbReference type="Proteomes" id="UP000663760">
    <property type="component" value="Chromosome 12"/>
</dbReference>
<dbReference type="EMBL" id="LR746275">
    <property type="protein sequence ID" value="CAA7405919.1"/>
    <property type="molecule type" value="Genomic_DNA"/>
</dbReference>
<feature type="region of interest" description="Disordered" evidence="1">
    <location>
        <begin position="1"/>
        <end position="71"/>
    </location>
</feature>
<evidence type="ECO:0000313" key="3">
    <source>
        <dbReference type="Proteomes" id="UP000663760"/>
    </source>
</evidence>
<sequence length="97" mass="10567">MLSRDFPASERARSASNLFLSLEDPSPSGPSFPQPPPPPLPLPQPPPPPPPAPSPPLFLPERPPFPPHRTTRHPKQFCCCYIGDGCCFFSSARVSHS</sequence>
<accession>A0A7I8L7C8</accession>
<gene>
    <name evidence="2" type="ORF">SI8410_12016597</name>
</gene>
<organism evidence="2 3">
    <name type="scientific">Spirodela intermedia</name>
    <name type="common">Intermediate duckweed</name>
    <dbReference type="NCBI Taxonomy" id="51605"/>
    <lineage>
        <taxon>Eukaryota</taxon>
        <taxon>Viridiplantae</taxon>
        <taxon>Streptophyta</taxon>
        <taxon>Embryophyta</taxon>
        <taxon>Tracheophyta</taxon>
        <taxon>Spermatophyta</taxon>
        <taxon>Magnoliopsida</taxon>
        <taxon>Liliopsida</taxon>
        <taxon>Araceae</taxon>
        <taxon>Lemnoideae</taxon>
        <taxon>Spirodela</taxon>
    </lineage>
</organism>
<name>A0A7I8L7C8_SPIIN</name>
<proteinExistence type="predicted"/>
<evidence type="ECO:0000256" key="1">
    <source>
        <dbReference type="SAM" id="MobiDB-lite"/>
    </source>
</evidence>
<protein>
    <submittedName>
        <fullName evidence="2">Uncharacterized protein</fullName>
    </submittedName>
</protein>
<dbReference type="AlphaFoldDB" id="A0A7I8L7C8"/>
<reference evidence="2" key="1">
    <citation type="submission" date="2020-02" db="EMBL/GenBank/DDBJ databases">
        <authorList>
            <person name="Scholz U."/>
            <person name="Mascher M."/>
            <person name="Fiebig A."/>
        </authorList>
    </citation>
    <scope>NUCLEOTIDE SEQUENCE</scope>
</reference>
<evidence type="ECO:0000313" key="2">
    <source>
        <dbReference type="EMBL" id="CAA7405919.1"/>
    </source>
</evidence>
<feature type="compositionally biased region" description="Pro residues" evidence="1">
    <location>
        <begin position="27"/>
        <end position="67"/>
    </location>
</feature>
<keyword evidence="3" id="KW-1185">Reference proteome</keyword>